<protein>
    <submittedName>
        <fullName evidence="1">DUF1905 domain-containing protein</fullName>
    </submittedName>
</protein>
<sequence length="97" mass="10595">MEFTFSGRVIEWRGPAPYYYLPVPAEEAADISEVAAMASYGWGVVPVAARIGDIDFETSLFPKDGGYLLPLKAAVRGPCRITAGDEISVEMTVRFPH</sequence>
<dbReference type="Pfam" id="PF08922">
    <property type="entry name" value="DUF1905"/>
    <property type="match status" value="1"/>
</dbReference>
<dbReference type="SUPFAM" id="SSF141694">
    <property type="entry name" value="AF2212/PG0164-like"/>
    <property type="match status" value="1"/>
</dbReference>
<dbReference type="InterPro" id="IPR015018">
    <property type="entry name" value="DUF1905"/>
</dbReference>
<proteinExistence type="predicted"/>
<comment type="caution">
    <text evidence="1">The sequence shown here is derived from an EMBL/GenBank/DDBJ whole genome shotgun (WGS) entry which is preliminary data.</text>
</comment>
<keyword evidence="2" id="KW-1185">Reference proteome</keyword>
<dbReference type="Proteomes" id="UP001108029">
    <property type="component" value="Unassembled WGS sequence"/>
</dbReference>
<gene>
    <name evidence="1" type="ORF">LJ657_41305</name>
</gene>
<name>A0A9Q3Z9L8_9ACTN</name>
<dbReference type="RefSeq" id="WP_232654876.1">
    <property type="nucleotide sequence ID" value="NZ_JAJSBI010000033.1"/>
</dbReference>
<organism evidence="1 2">
    <name type="scientific">Streptomyces guryensis</name>
    <dbReference type="NCBI Taxonomy" id="2886947"/>
    <lineage>
        <taxon>Bacteria</taxon>
        <taxon>Bacillati</taxon>
        <taxon>Actinomycetota</taxon>
        <taxon>Actinomycetes</taxon>
        <taxon>Kitasatosporales</taxon>
        <taxon>Streptomycetaceae</taxon>
        <taxon>Streptomyces</taxon>
    </lineage>
</organism>
<evidence type="ECO:0000313" key="2">
    <source>
        <dbReference type="Proteomes" id="UP001108029"/>
    </source>
</evidence>
<reference evidence="1" key="1">
    <citation type="submission" date="2021-12" db="EMBL/GenBank/DDBJ databases">
        <authorList>
            <person name="Lee J.-H."/>
            <person name="Kim S.-B."/>
        </authorList>
    </citation>
    <scope>NUCLEOTIDE SEQUENCE</scope>
    <source>
        <strain evidence="1">NR30</strain>
    </source>
</reference>
<dbReference type="Gene3D" id="2.40.30.100">
    <property type="entry name" value="AF2212/PG0164-like"/>
    <property type="match status" value="1"/>
</dbReference>
<dbReference type="InterPro" id="IPR037079">
    <property type="entry name" value="AF2212/PG0164-like_sf"/>
</dbReference>
<dbReference type="EMBL" id="JAJSBI010000033">
    <property type="protein sequence ID" value="MCD9879898.1"/>
    <property type="molecule type" value="Genomic_DNA"/>
</dbReference>
<dbReference type="AlphaFoldDB" id="A0A9Q3Z9L8"/>
<accession>A0A9Q3Z9L8</accession>
<evidence type="ECO:0000313" key="1">
    <source>
        <dbReference type="EMBL" id="MCD9879898.1"/>
    </source>
</evidence>